<name>A0ABU4G5D2_9BACL</name>
<accession>A0ABU4G5D2</accession>
<feature type="coiled-coil region" evidence="1">
    <location>
        <begin position="2"/>
        <end position="29"/>
    </location>
</feature>
<dbReference type="RefSeq" id="WP_317942070.1">
    <property type="nucleotide sequence ID" value="NZ_JAUBDI010000002.1"/>
</dbReference>
<reference evidence="2 3" key="1">
    <citation type="submission" date="2023-06" db="EMBL/GenBank/DDBJ databases">
        <title>Sporosarcina sp. nov., isolated from Korean traditional fermented seafood 'Jeotgal'.</title>
        <authorList>
            <person name="Yang A.I."/>
            <person name="Shin N.-R."/>
        </authorList>
    </citation>
    <scope>NUCLEOTIDE SEQUENCE [LARGE SCALE GENOMIC DNA]</scope>
    <source>
        <strain evidence="2 3">KCTC13119</strain>
    </source>
</reference>
<evidence type="ECO:0008006" key="4">
    <source>
        <dbReference type="Google" id="ProtNLM"/>
    </source>
</evidence>
<organism evidence="2 3">
    <name type="scientific">Sporosarcina saromensis</name>
    <dbReference type="NCBI Taxonomy" id="359365"/>
    <lineage>
        <taxon>Bacteria</taxon>
        <taxon>Bacillati</taxon>
        <taxon>Bacillota</taxon>
        <taxon>Bacilli</taxon>
        <taxon>Bacillales</taxon>
        <taxon>Caryophanaceae</taxon>
        <taxon>Sporosarcina</taxon>
    </lineage>
</organism>
<protein>
    <recommendedName>
        <fullName evidence="4">Transposase</fullName>
    </recommendedName>
</protein>
<dbReference type="Proteomes" id="UP001282284">
    <property type="component" value="Unassembled WGS sequence"/>
</dbReference>
<evidence type="ECO:0000313" key="3">
    <source>
        <dbReference type="Proteomes" id="UP001282284"/>
    </source>
</evidence>
<gene>
    <name evidence="2" type="ORF">QT711_03195</name>
</gene>
<evidence type="ECO:0000256" key="1">
    <source>
        <dbReference type="SAM" id="Coils"/>
    </source>
</evidence>
<keyword evidence="3" id="KW-1185">Reference proteome</keyword>
<comment type="caution">
    <text evidence="2">The sequence shown here is derived from an EMBL/GenBank/DDBJ whole genome shotgun (WGS) entry which is preliminary data.</text>
</comment>
<keyword evidence="1" id="KW-0175">Coiled coil</keyword>
<proteinExistence type="predicted"/>
<evidence type="ECO:0000313" key="2">
    <source>
        <dbReference type="EMBL" id="MDW0112176.1"/>
    </source>
</evidence>
<dbReference type="EMBL" id="JAUBDI010000002">
    <property type="protein sequence ID" value="MDW0112176.1"/>
    <property type="molecule type" value="Genomic_DNA"/>
</dbReference>
<sequence>MMNEHEKEIEKLKAEIENLKMQIRLANCEIELRKMLAGSDKLTTN</sequence>